<evidence type="ECO:0000256" key="6">
    <source>
        <dbReference type="ARBA" id="ARBA00022763"/>
    </source>
</evidence>
<keyword evidence="6 13" id="KW-0227">DNA damage</keyword>
<dbReference type="GO" id="GO:0006281">
    <property type="term" value="P:DNA repair"/>
    <property type="evidence" value="ECO:0007669"/>
    <property type="project" value="UniProtKB-UniRule"/>
</dbReference>
<evidence type="ECO:0000256" key="2">
    <source>
        <dbReference type="ARBA" id="ARBA00022490"/>
    </source>
</evidence>
<dbReference type="GO" id="GO:0007059">
    <property type="term" value="P:chromosome segregation"/>
    <property type="evidence" value="ECO:0007669"/>
    <property type="project" value="UniProtKB-UniRule"/>
</dbReference>
<comment type="subcellular location">
    <subcellularLocation>
        <location evidence="1 13">Cytoplasm</location>
    </subcellularLocation>
</comment>
<dbReference type="NCBIfam" id="NF002581">
    <property type="entry name" value="PRK02234.1-2"/>
    <property type="match status" value="1"/>
</dbReference>
<comment type="cofactor">
    <cofactor evidence="13">
        <name>Mg(2+)</name>
        <dbReference type="ChEBI" id="CHEBI:18420"/>
    </cofactor>
    <text evidence="13">Binds 1 Mg(2+) ion per subunit.</text>
</comment>
<keyword evidence="16" id="KW-1185">Reference proteome</keyword>
<dbReference type="PIRSF" id="PIRSF037785">
    <property type="entry name" value="RecU"/>
    <property type="match status" value="1"/>
</dbReference>
<keyword evidence="7 13" id="KW-0378">Hydrolase</keyword>
<dbReference type="AlphaFoldDB" id="A0A2N3LMH4"/>
<keyword evidence="3 13" id="KW-0540">Nuclease</keyword>
<dbReference type="InterPro" id="IPR004612">
    <property type="entry name" value="Resolv_RecU"/>
</dbReference>
<name>A0A2N3LMH4_9BACI</name>
<keyword evidence="10 13" id="KW-0234">DNA repair</keyword>
<dbReference type="HAMAP" id="MF_00130">
    <property type="entry name" value="RecU"/>
    <property type="match status" value="1"/>
</dbReference>
<evidence type="ECO:0000256" key="3">
    <source>
        <dbReference type="ARBA" id="ARBA00022722"/>
    </source>
</evidence>
<dbReference type="EC" id="3.1.21.10" evidence="13 14"/>
<evidence type="ECO:0000256" key="14">
    <source>
        <dbReference type="NCBIfam" id="TIGR00648"/>
    </source>
</evidence>
<evidence type="ECO:0000256" key="12">
    <source>
        <dbReference type="ARBA" id="ARBA00029523"/>
    </source>
</evidence>
<feature type="binding site" evidence="13">
    <location>
        <position position="89"/>
    </location>
    <ligand>
        <name>Mg(2+)</name>
        <dbReference type="ChEBI" id="CHEBI:18420"/>
    </ligand>
</feature>
<evidence type="ECO:0000313" key="15">
    <source>
        <dbReference type="EMBL" id="PKR85872.1"/>
    </source>
</evidence>
<feature type="binding site" evidence="13">
    <location>
        <position position="102"/>
    </location>
    <ligand>
        <name>Mg(2+)</name>
        <dbReference type="ChEBI" id="CHEBI:18420"/>
    </ligand>
</feature>
<evidence type="ECO:0000256" key="8">
    <source>
        <dbReference type="ARBA" id="ARBA00022842"/>
    </source>
</evidence>
<organism evidence="15 16">
    <name type="scientific">Heyndrickxia camelliae</name>
    <dbReference type="NCBI Taxonomy" id="1707093"/>
    <lineage>
        <taxon>Bacteria</taxon>
        <taxon>Bacillati</taxon>
        <taxon>Bacillota</taxon>
        <taxon>Bacilli</taxon>
        <taxon>Bacillales</taxon>
        <taxon>Bacillaceae</taxon>
        <taxon>Heyndrickxia</taxon>
    </lineage>
</organism>
<feature type="binding site" evidence="13">
    <location>
        <position position="87"/>
    </location>
    <ligand>
        <name>Mg(2+)</name>
        <dbReference type="ChEBI" id="CHEBI:18420"/>
    </ligand>
</feature>
<dbReference type="GO" id="GO:0005737">
    <property type="term" value="C:cytoplasm"/>
    <property type="evidence" value="ECO:0007669"/>
    <property type="project" value="UniProtKB-SubCell"/>
</dbReference>
<dbReference type="GO" id="GO:0003676">
    <property type="term" value="F:nucleic acid binding"/>
    <property type="evidence" value="ECO:0007669"/>
    <property type="project" value="InterPro"/>
</dbReference>
<comment type="catalytic activity">
    <reaction evidence="13">
        <text>Endonucleolytic cleavage at a junction such as a reciprocal single-stranded crossover between two homologous DNA duplexes (Holliday junction).</text>
        <dbReference type="EC" id="3.1.21.10"/>
    </reaction>
</comment>
<keyword evidence="8 13" id="KW-0460">Magnesium</keyword>
<dbReference type="EMBL" id="PIQO01000003">
    <property type="protein sequence ID" value="PKR85872.1"/>
    <property type="molecule type" value="Genomic_DNA"/>
</dbReference>
<dbReference type="NCBIfam" id="NF002584">
    <property type="entry name" value="PRK02234.1-5"/>
    <property type="match status" value="1"/>
</dbReference>
<protein>
    <recommendedName>
        <fullName evidence="12 13">Holliday junction resolvase RecU</fullName>
        <ecNumber evidence="13 14">3.1.21.10</ecNumber>
    </recommendedName>
    <alternativeName>
        <fullName evidence="13">Recombination protein U homolog</fullName>
    </alternativeName>
</protein>
<dbReference type="Pfam" id="PF03838">
    <property type="entry name" value="RecU"/>
    <property type="match status" value="1"/>
</dbReference>
<comment type="caution">
    <text evidence="15">The sequence shown here is derived from an EMBL/GenBank/DDBJ whole genome shotgun (WGS) entry which is preliminary data.</text>
</comment>
<feature type="site" description="Transition state stabilizer" evidence="13">
    <location>
        <position position="104"/>
    </location>
</feature>
<evidence type="ECO:0000256" key="4">
    <source>
        <dbReference type="ARBA" id="ARBA00022723"/>
    </source>
</evidence>
<keyword evidence="9 13" id="KW-0233">DNA recombination</keyword>
<gene>
    <name evidence="13" type="primary">recU</name>
    <name evidence="15" type="ORF">CWO92_05740</name>
</gene>
<dbReference type="OrthoDB" id="9783592at2"/>
<dbReference type="SUPFAM" id="SSF52980">
    <property type="entry name" value="Restriction endonuclease-like"/>
    <property type="match status" value="1"/>
</dbReference>
<dbReference type="NCBIfam" id="TIGR00648">
    <property type="entry name" value="recU"/>
    <property type="match status" value="1"/>
</dbReference>
<keyword evidence="2 13" id="KW-0963">Cytoplasm</keyword>
<reference evidence="15 16" key="1">
    <citation type="submission" date="2017-11" db="EMBL/GenBank/DDBJ databases">
        <title>Bacillus camelliae sp. nov., isolated from pu'er tea.</title>
        <authorList>
            <person name="Niu L."/>
        </authorList>
    </citation>
    <scope>NUCLEOTIDE SEQUENCE [LARGE SCALE GENOMIC DNA]</scope>
    <source>
        <strain evidence="15 16">7578-1</strain>
    </source>
</reference>
<evidence type="ECO:0000313" key="16">
    <source>
        <dbReference type="Proteomes" id="UP000233440"/>
    </source>
</evidence>
<keyword evidence="4 13" id="KW-0479">Metal-binding</keyword>
<evidence type="ECO:0000256" key="13">
    <source>
        <dbReference type="HAMAP-Rule" id="MF_00130"/>
    </source>
</evidence>
<dbReference type="GO" id="GO:0006310">
    <property type="term" value="P:DNA recombination"/>
    <property type="evidence" value="ECO:0007669"/>
    <property type="project" value="UniProtKB-UniRule"/>
</dbReference>
<evidence type="ECO:0000256" key="1">
    <source>
        <dbReference type="ARBA" id="ARBA00004496"/>
    </source>
</evidence>
<dbReference type="InterPro" id="IPR011856">
    <property type="entry name" value="tRNA_endonuc-like_dom_sf"/>
</dbReference>
<dbReference type="Proteomes" id="UP000233440">
    <property type="component" value="Unassembled WGS sequence"/>
</dbReference>
<dbReference type="CDD" id="cd22354">
    <property type="entry name" value="RecU-like"/>
    <property type="match status" value="1"/>
</dbReference>
<sequence>MDLHYPNGKKYVQMETVKKKATFAKNISYSNRGMTLESDLNETNVYYLEQGIAVIHKKPTPVQIVQVDYKSRSTAVIREAYFKQPSTTDYNGVYRGRYIDFEAKETQNATSFPLQNFHAHQIEHMKRIVDQNGICFVILRFAKTEEIFLLESQYLFIFWDRMILGGRKSIKKEEIEEVGHKILLGMQPRIDYINIINSLYQFEETE</sequence>
<evidence type="ECO:0000256" key="5">
    <source>
        <dbReference type="ARBA" id="ARBA00022759"/>
    </source>
</evidence>
<accession>A0A2N3LMH4</accession>
<dbReference type="GO" id="GO:0000287">
    <property type="term" value="F:magnesium ion binding"/>
    <property type="evidence" value="ECO:0007669"/>
    <property type="project" value="UniProtKB-UniRule"/>
</dbReference>
<evidence type="ECO:0000256" key="9">
    <source>
        <dbReference type="ARBA" id="ARBA00023172"/>
    </source>
</evidence>
<comment type="similarity">
    <text evidence="11 13">Belongs to the RecU family.</text>
</comment>
<evidence type="ECO:0000256" key="10">
    <source>
        <dbReference type="ARBA" id="ARBA00023204"/>
    </source>
</evidence>
<keyword evidence="5 13" id="KW-0255">Endonuclease</keyword>
<comment type="function">
    <text evidence="13">Endonuclease that resolves Holliday junction intermediates in genetic recombination. Cleaves mobile four-strand junctions by introducing symmetrical nicks in paired strands. Promotes annealing of linear ssDNA with homologous dsDNA. Required for DNA repair, homologous recombination and chromosome segregation.</text>
</comment>
<dbReference type="RefSeq" id="WP_101353243.1">
    <property type="nucleotide sequence ID" value="NZ_PIQO01000003.1"/>
</dbReference>
<dbReference type="GO" id="GO:0008821">
    <property type="term" value="F:crossover junction DNA endonuclease activity"/>
    <property type="evidence" value="ECO:0007669"/>
    <property type="project" value="UniProtKB-EC"/>
</dbReference>
<evidence type="ECO:0000256" key="7">
    <source>
        <dbReference type="ARBA" id="ARBA00022801"/>
    </source>
</evidence>
<feature type="binding site" evidence="13">
    <location>
        <position position="121"/>
    </location>
    <ligand>
        <name>Mg(2+)</name>
        <dbReference type="ChEBI" id="CHEBI:18420"/>
    </ligand>
</feature>
<proteinExistence type="inferred from homology"/>
<dbReference type="InterPro" id="IPR011335">
    <property type="entry name" value="Restrct_endonuc-II-like"/>
</dbReference>
<evidence type="ECO:0000256" key="11">
    <source>
        <dbReference type="ARBA" id="ARBA00023447"/>
    </source>
</evidence>
<dbReference type="Gene3D" id="3.40.1350.10">
    <property type="match status" value="1"/>
</dbReference>